<keyword evidence="1" id="KW-0472">Membrane</keyword>
<dbReference type="HOGENOM" id="CLU_2878455_0_0_7"/>
<name>F3YYR7_DESAF</name>
<accession>F3YYR7</accession>
<evidence type="ECO:0000256" key="1">
    <source>
        <dbReference type="SAM" id="Phobius"/>
    </source>
</evidence>
<proteinExistence type="predicted"/>
<dbReference type="AlphaFoldDB" id="F3YYR7"/>
<evidence type="ECO:0000313" key="2">
    <source>
        <dbReference type="EMBL" id="EGJ51893.1"/>
    </source>
</evidence>
<dbReference type="KEGG" id="daf:Desaf_3616"/>
<feature type="transmembrane region" description="Helical" evidence="1">
    <location>
        <begin position="32"/>
        <end position="52"/>
    </location>
</feature>
<organism evidence="2 3">
    <name type="scientific">Desulfocurvibacter africanus subsp. africanus str. Walvis Bay</name>
    <dbReference type="NCBI Taxonomy" id="690850"/>
    <lineage>
        <taxon>Bacteria</taxon>
        <taxon>Pseudomonadati</taxon>
        <taxon>Thermodesulfobacteriota</taxon>
        <taxon>Desulfovibrionia</taxon>
        <taxon>Desulfovibrionales</taxon>
        <taxon>Desulfovibrionaceae</taxon>
        <taxon>Desulfocurvibacter</taxon>
    </lineage>
</organism>
<keyword evidence="3" id="KW-1185">Reference proteome</keyword>
<gene>
    <name evidence="2" type="ORF">Desaf_3616</name>
</gene>
<feature type="transmembrane region" description="Helical" evidence="1">
    <location>
        <begin position="6"/>
        <end position="25"/>
    </location>
</feature>
<dbReference type="RefSeq" id="WP_014261506.1">
    <property type="nucleotide sequence ID" value="NC_016629.1"/>
</dbReference>
<sequence length="63" mass="6671">MDYNYIITLVSVAAGFYLAACAICASGKKQKVLGVASVACFIFVYALSGQGFDAVAYFGKFLN</sequence>
<evidence type="ECO:0000313" key="3">
    <source>
        <dbReference type="Proteomes" id="UP000007844"/>
    </source>
</evidence>
<keyword evidence="1" id="KW-0812">Transmembrane</keyword>
<dbReference type="EMBL" id="CP003221">
    <property type="protein sequence ID" value="EGJ51893.1"/>
    <property type="molecule type" value="Genomic_DNA"/>
</dbReference>
<reference evidence="2 3" key="1">
    <citation type="journal article" date="2011" name="J. Bacteriol.">
        <title>Genome sequence of the mercury-methylating and pleomorphic Desulfovibrio africanus Strain Walvis Bay.</title>
        <authorList>
            <person name="Brown S.D."/>
            <person name="Wall J.D."/>
            <person name="Kucken A.M."/>
            <person name="Gilmour C.C."/>
            <person name="Podar M."/>
            <person name="Brandt C.C."/>
            <person name="Teshima H."/>
            <person name="Detter J.C."/>
            <person name="Han C.S."/>
            <person name="Land M.L."/>
            <person name="Lucas S."/>
            <person name="Han J."/>
            <person name="Pennacchio L."/>
            <person name="Nolan M."/>
            <person name="Pitluck S."/>
            <person name="Woyke T."/>
            <person name="Goodwin L."/>
            <person name="Palumbo A.V."/>
            <person name="Elias D.A."/>
        </authorList>
    </citation>
    <scope>NUCLEOTIDE SEQUENCE [LARGE SCALE GENOMIC DNA]</scope>
    <source>
        <strain evidence="2 3">Walvis Bay</strain>
    </source>
</reference>
<dbReference type="Proteomes" id="UP000007844">
    <property type="component" value="Chromosome"/>
</dbReference>
<keyword evidence="1" id="KW-1133">Transmembrane helix</keyword>
<protein>
    <submittedName>
        <fullName evidence="2">Uncharacterized protein</fullName>
    </submittedName>
</protein>